<reference evidence="2 3" key="1">
    <citation type="submission" date="2018-09" db="EMBL/GenBank/DDBJ databases">
        <title>Genomic Encyclopedia of Type Strains, Phase III (KMG-III): the genomes of soil and plant-associated and newly described type strains.</title>
        <authorList>
            <person name="Whitman W."/>
        </authorList>
    </citation>
    <scope>NUCLEOTIDE SEQUENCE [LARGE SCALE GENOMIC DNA]</scope>
    <source>
        <strain evidence="2 3">CECT 7938</strain>
    </source>
</reference>
<keyword evidence="1" id="KW-0472">Membrane</keyword>
<feature type="transmembrane region" description="Helical" evidence="1">
    <location>
        <begin position="12"/>
        <end position="32"/>
    </location>
</feature>
<organism evidence="2 3">
    <name type="scientific">Sphingobacterium detergens</name>
    <dbReference type="NCBI Taxonomy" id="1145106"/>
    <lineage>
        <taxon>Bacteria</taxon>
        <taxon>Pseudomonadati</taxon>
        <taxon>Bacteroidota</taxon>
        <taxon>Sphingobacteriia</taxon>
        <taxon>Sphingobacteriales</taxon>
        <taxon>Sphingobacteriaceae</taxon>
        <taxon>Sphingobacterium</taxon>
    </lineage>
</organism>
<evidence type="ECO:0000256" key="1">
    <source>
        <dbReference type="SAM" id="Phobius"/>
    </source>
</evidence>
<dbReference type="EMBL" id="RAPY01000001">
    <property type="protein sequence ID" value="RKE55707.1"/>
    <property type="molecule type" value="Genomic_DNA"/>
</dbReference>
<accession>A0A420BG99</accession>
<sequence length="131" mass="14939">MGSIKSNILRSYGQYITILVMFILVLLTSCPIKNGIKSLIGTPMNTEQGRIADRAIPLVNGFERCSELVESENARLSFVKETLLLPDAVLILRSFYPFSIWEPLQLSASRNRRQKIAHTLPIFLQYRTLRI</sequence>
<dbReference type="AlphaFoldDB" id="A0A420BG99"/>
<keyword evidence="1" id="KW-0812">Transmembrane</keyword>
<protein>
    <submittedName>
        <fullName evidence="2">Uncharacterized protein</fullName>
    </submittedName>
</protein>
<comment type="caution">
    <text evidence="2">The sequence shown here is derived from an EMBL/GenBank/DDBJ whole genome shotgun (WGS) entry which is preliminary data.</text>
</comment>
<gene>
    <name evidence="2" type="ORF">DFQ12_0543</name>
</gene>
<name>A0A420BG99_SPHD1</name>
<evidence type="ECO:0000313" key="2">
    <source>
        <dbReference type="EMBL" id="RKE55707.1"/>
    </source>
</evidence>
<keyword evidence="3" id="KW-1185">Reference proteome</keyword>
<proteinExistence type="predicted"/>
<evidence type="ECO:0000313" key="3">
    <source>
        <dbReference type="Proteomes" id="UP000286246"/>
    </source>
</evidence>
<dbReference type="Proteomes" id="UP000286246">
    <property type="component" value="Unassembled WGS sequence"/>
</dbReference>
<dbReference type="PROSITE" id="PS51257">
    <property type="entry name" value="PROKAR_LIPOPROTEIN"/>
    <property type="match status" value="1"/>
</dbReference>
<keyword evidence="1" id="KW-1133">Transmembrane helix</keyword>